<dbReference type="EMBL" id="JAGRRH010000016">
    <property type="protein sequence ID" value="KAG7353790.1"/>
    <property type="molecule type" value="Genomic_DNA"/>
</dbReference>
<evidence type="ECO:0000256" key="2">
    <source>
        <dbReference type="SAM" id="Phobius"/>
    </source>
</evidence>
<keyword evidence="2" id="KW-0812">Transmembrane</keyword>
<feature type="chain" id="PRO_5039947932" evidence="3">
    <location>
        <begin position="27"/>
        <end position="375"/>
    </location>
</feature>
<feature type="region of interest" description="Disordered" evidence="1">
    <location>
        <begin position="67"/>
        <end position="103"/>
    </location>
</feature>
<dbReference type="GO" id="GO:0045047">
    <property type="term" value="P:protein targeting to ER"/>
    <property type="evidence" value="ECO:0007669"/>
    <property type="project" value="InterPro"/>
</dbReference>
<keyword evidence="2" id="KW-1133">Transmembrane helix</keyword>
<protein>
    <submittedName>
        <fullName evidence="4">Phosphate transporter family protein</fullName>
    </submittedName>
</protein>
<dbReference type="Proteomes" id="UP000693970">
    <property type="component" value="Unassembled WGS sequence"/>
</dbReference>
<dbReference type="AlphaFoldDB" id="A0A9K3L2X1"/>
<dbReference type="InterPro" id="IPR012098">
    <property type="entry name" value="SND3_fun"/>
</dbReference>
<keyword evidence="5" id="KW-1185">Reference proteome</keyword>
<feature type="region of interest" description="Disordered" evidence="1">
    <location>
        <begin position="312"/>
        <end position="375"/>
    </location>
</feature>
<dbReference type="Pfam" id="PF10032">
    <property type="entry name" value="Pho88"/>
    <property type="match status" value="1"/>
</dbReference>
<gene>
    <name evidence="4" type="ORF">IV203_003145</name>
</gene>
<dbReference type="PANTHER" id="PTHR28112:SF1">
    <property type="entry name" value="SRP-INDEPENDENT TARGETING PROTEIN 3"/>
    <property type="match status" value="1"/>
</dbReference>
<feature type="transmembrane region" description="Helical" evidence="2">
    <location>
        <begin position="160"/>
        <end position="179"/>
    </location>
</feature>
<proteinExistence type="predicted"/>
<sequence length="375" mass="42201">MIYQRSRMLLLLVGVTLVGMLYSAEARSVVGVHPPIRSHLSLFAFVSQPSRRISILSREAMLKIRGGGYDVEEEDDDDSDTDDDLSEQGEEEEDQDTNEEEVDATLIASITSKKRKGSKDATTSYDEPYSMPMSMMIYSTFVPILLSRKIDLYQPMIVRTLRFLFIGLLILQQAFIFYVRVMAKSRNDRTVVHIKSPLDAAMDSKMADMAGGGGNEMLKKLASSFLSKDTTVMEYDMNQAKSMQSGIIFSMLIMGFLHFKLEQVQPLLISIINNSLQLLYNPLFQVYILGRNLERPFVTPKPEWMKQAEAMAEKQKEGAAAAEVGESKEEDVEVEVTIEEVEEEEEVDAEDEDEENDDETDDGGNEEGVGTDESE</sequence>
<name>A0A9K3L2X1_9STRA</name>
<dbReference type="GO" id="GO:0005783">
    <property type="term" value="C:endoplasmic reticulum"/>
    <property type="evidence" value="ECO:0007669"/>
    <property type="project" value="InterPro"/>
</dbReference>
<keyword evidence="2" id="KW-0472">Membrane</keyword>
<dbReference type="OrthoDB" id="18139at2759"/>
<feature type="transmembrane region" description="Helical" evidence="2">
    <location>
        <begin position="129"/>
        <end position="148"/>
    </location>
</feature>
<dbReference type="GO" id="GO:0005739">
    <property type="term" value="C:mitochondrion"/>
    <property type="evidence" value="ECO:0007669"/>
    <property type="project" value="TreeGrafter"/>
</dbReference>
<feature type="compositionally biased region" description="Acidic residues" evidence="1">
    <location>
        <begin position="70"/>
        <end position="103"/>
    </location>
</feature>
<comment type="caution">
    <text evidence="4">The sequence shown here is derived from an EMBL/GenBank/DDBJ whole genome shotgun (WGS) entry which is preliminary data.</text>
</comment>
<feature type="compositionally biased region" description="Acidic residues" evidence="1">
    <location>
        <begin position="328"/>
        <end position="375"/>
    </location>
</feature>
<accession>A0A9K3L2X1</accession>
<reference evidence="4" key="1">
    <citation type="journal article" date="2021" name="Sci. Rep.">
        <title>Diploid genomic architecture of Nitzschia inconspicua, an elite biomass production diatom.</title>
        <authorList>
            <person name="Oliver A."/>
            <person name="Podell S."/>
            <person name="Pinowska A."/>
            <person name="Traller J.C."/>
            <person name="Smith S.R."/>
            <person name="McClure R."/>
            <person name="Beliaev A."/>
            <person name="Bohutskyi P."/>
            <person name="Hill E.A."/>
            <person name="Rabines A."/>
            <person name="Zheng H."/>
            <person name="Allen L.Z."/>
            <person name="Kuo A."/>
            <person name="Grigoriev I.V."/>
            <person name="Allen A.E."/>
            <person name="Hazlebeck D."/>
            <person name="Allen E.E."/>
        </authorList>
    </citation>
    <scope>NUCLEOTIDE SEQUENCE</scope>
    <source>
        <strain evidence="4">Hildebrandi</strain>
    </source>
</reference>
<organism evidence="4 5">
    <name type="scientific">Nitzschia inconspicua</name>
    <dbReference type="NCBI Taxonomy" id="303405"/>
    <lineage>
        <taxon>Eukaryota</taxon>
        <taxon>Sar</taxon>
        <taxon>Stramenopiles</taxon>
        <taxon>Ochrophyta</taxon>
        <taxon>Bacillariophyta</taxon>
        <taxon>Bacillariophyceae</taxon>
        <taxon>Bacillariophycidae</taxon>
        <taxon>Bacillariales</taxon>
        <taxon>Bacillariaceae</taxon>
        <taxon>Nitzschia</taxon>
    </lineage>
</organism>
<evidence type="ECO:0000313" key="4">
    <source>
        <dbReference type="EMBL" id="KAG7353790.1"/>
    </source>
</evidence>
<evidence type="ECO:0000256" key="3">
    <source>
        <dbReference type="SAM" id="SignalP"/>
    </source>
</evidence>
<feature type="signal peptide" evidence="3">
    <location>
        <begin position="1"/>
        <end position="26"/>
    </location>
</feature>
<evidence type="ECO:0000256" key="1">
    <source>
        <dbReference type="SAM" id="MobiDB-lite"/>
    </source>
</evidence>
<dbReference type="PANTHER" id="PTHR28112">
    <property type="entry name" value="SRP-INDEPENDENT TARGETING PROTEIN 3"/>
    <property type="match status" value="1"/>
</dbReference>
<keyword evidence="3" id="KW-0732">Signal</keyword>
<reference evidence="4" key="2">
    <citation type="submission" date="2021-04" db="EMBL/GenBank/DDBJ databases">
        <authorList>
            <person name="Podell S."/>
        </authorList>
    </citation>
    <scope>NUCLEOTIDE SEQUENCE</scope>
    <source>
        <strain evidence="4">Hildebrandi</strain>
    </source>
</reference>
<evidence type="ECO:0000313" key="5">
    <source>
        <dbReference type="Proteomes" id="UP000693970"/>
    </source>
</evidence>